<evidence type="ECO:0000313" key="11">
    <source>
        <dbReference type="Proteomes" id="UP000501325"/>
    </source>
</evidence>
<name>A0A6G7EKT0_9CAUL</name>
<dbReference type="KEGG" id="bmed:GYM46_05540"/>
<feature type="domain" description="Transposase IS110-like N-terminal" evidence="1">
    <location>
        <begin position="7"/>
        <end position="147"/>
    </location>
</feature>
<dbReference type="GO" id="GO:0004803">
    <property type="term" value="F:transposase activity"/>
    <property type="evidence" value="ECO:0007669"/>
    <property type="project" value="InterPro"/>
</dbReference>
<reference evidence="9 10" key="1">
    <citation type="submission" date="2018-11" db="EMBL/GenBank/DDBJ databases">
        <authorList>
            <person name="Peiro R."/>
            <person name="Begona"/>
            <person name="Cbmso G."/>
            <person name="Lopez M."/>
            <person name="Gonzalez S."/>
            <person name="Sacristan E."/>
            <person name="Castillo E."/>
        </authorList>
    </citation>
    <scope>NUCLEOTIDE SEQUENCE [LARGE SCALE GENOMIC DNA]</scope>
    <source>
        <strain evidence="9">Brev_genome</strain>
    </source>
</reference>
<evidence type="ECO:0000313" key="4">
    <source>
        <dbReference type="EMBL" id="QIH72453.1"/>
    </source>
</evidence>
<evidence type="ECO:0000259" key="2">
    <source>
        <dbReference type="Pfam" id="PF02371"/>
    </source>
</evidence>
<dbReference type="NCBIfam" id="NF033542">
    <property type="entry name" value="transpos_IS110"/>
    <property type="match status" value="1"/>
</dbReference>
<dbReference type="InterPro" id="IPR047650">
    <property type="entry name" value="Transpos_IS110"/>
</dbReference>
<dbReference type="Pfam" id="PF02371">
    <property type="entry name" value="Transposase_20"/>
    <property type="match status" value="1"/>
</dbReference>
<organism evidence="9 10">
    <name type="scientific">Brevundimonas mediterranea</name>
    <dbReference type="NCBI Taxonomy" id="74329"/>
    <lineage>
        <taxon>Bacteria</taxon>
        <taxon>Pseudomonadati</taxon>
        <taxon>Pseudomonadota</taxon>
        <taxon>Alphaproteobacteria</taxon>
        <taxon>Caulobacterales</taxon>
        <taxon>Caulobacteraceae</taxon>
        <taxon>Brevundimonas</taxon>
    </lineage>
</organism>
<dbReference type="KEGG" id="bmed:GYM46_05515"/>
<dbReference type="EMBL" id="CP048751">
    <property type="protein sequence ID" value="QIH73490.1"/>
    <property type="molecule type" value="Genomic_DNA"/>
</dbReference>
<protein>
    <submittedName>
        <fullName evidence="3">IS110 family transposase</fullName>
    </submittedName>
</protein>
<dbReference type="KEGG" id="bmed:GYM46_11310"/>
<dbReference type="KEGG" id="bmed:GYM46_14515"/>
<dbReference type="KEGG" id="bmed:GYM46_15585"/>
<dbReference type="EMBL" id="CP048751">
    <property type="protein sequence ID" value="QIH74241.1"/>
    <property type="molecule type" value="Genomic_DNA"/>
</dbReference>
<dbReference type="EMBL" id="CP048751">
    <property type="protein sequence ID" value="QIH74055.1"/>
    <property type="molecule type" value="Genomic_DNA"/>
</dbReference>
<dbReference type="KEGG" id="bmed:GYM46_05345"/>
<dbReference type="AlphaFoldDB" id="A0A6G7EKT0"/>
<dbReference type="EMBL" id="CP048751">
    <property type="protein sequence ID" value="QIH72457.1"/>
    <property type="molecule type" value="Genomic_DNA"/>
</dbReference>
<evidence type="ECO:0000313" key="5">
    <source>
        <dbReference type="EMBL" id="QIH72457.1"/>
    </source>
</evidence>
<evidence type="ECO:0000313" key="3">
    <source>
        <dbReference type="EMBL" id="QIH72426.1"/>
    </source>
</evidence>
<sequence>MEQVSTVGLDLAKNIFQAHGADASGEVVFRKKLGRGRLLAFFAGLSPCVVAMEACAGAHYWGRELARQGHTIRLIPPIYVKPFVKRQKNDAADAEAICEAAQRPSMRFVPLKEEEQQASSVVFRARDLLVRQRTQTINALRGHLAEYGWIVPKGVPHVDRLIARVEDPAEALPTAARTILLVLVSTLRSLDQQIAVLDAEIASRAKNDPVARRLMTIPGIGPITATALVALAPSPEAFKSGRHFAAWLGLTPRQRSTGGQQKLGAITKMGERTLRRLLTIGASAVIKQAVIRGAPAGSWLSQMLERKPKMLVIVALANKNARIVWALLAKGDVYRAPVVSA</sequence>
<gene>
    <name evidence="9" type="ORF">BREV_BREV_03582</name>
    <name evidence="3" type="ORF">GYM46_05345</name>
    <name evidence="4" type="ORF">GYM46_05515</name>
    <name evidence="5" type="ORF">GYM46_05540</name>
    <name evidence="6" type="ORF">GYM46_11310</name>
    <name evidence="7" type="ORF">GYM46_14515</name>
    <name evidence="8" type="ORF">GYM46_15585</name>
</gene>
<evidence type="ECO:0000313" key="10">
    <source>
        <dbReference type="Proteomes" id="UP000289220"/>
    </source>
</evidence>
<evidence type="ECO:0000313" key="9">
    <source>
        <dbReference type="EMBL" id="VDC49423.1"/>
    </source>
</evidence>
<dbReference type="EMBL" id="CP048751">
    <property type="protein sequence ID" value="QIH72426.1"/>
    <property type="molecule type" value="Genomic_DNA"/>
</dbReference>
<dbReference type="InterPro" id="IPR002525">
    <property type="entry name" value="Transp_IS110-like_N"/>
</dbReference>
<accession>A0A6G7EKT0</accession>
<dbReference type="GO" id="GO:0006313">
    <property type="term" value="P:DNA transposition"/>
    <property type="evidence" value="ECO:0007669"/>
    <property type="project" value="InterPro"/>
</dbReference>
<dbReference type="RefSeq" id="WP_008258776.1">
    <property type="nucleotide sequence ID" value="NZ_CP048751.1"/>
</dbReference>
<dbReference type="PANTHER" id="PTHR33055:SF3">
    <property type="entry name" value="PUTATIVE TRANSPOSASE FOR IS117-RELATED"/>
    <property type="match status" value="1"/>
</dbReference>
<dbReference type="GO" id="GO:0003677">
    <property type="term" value="F:DNA binding"/>
    <property type="evidence" value="ECO:0007669"/>
    <property type="project" value="InterPro"/>
</dbReference>
<keyword evidence="10" id="KW-1185">Reference proteome</keyword>
<dbReference type="EMBL" id="CP048751">
    <property type="protein sequence ID" value="QIH72453.1"/>
    <property type="molecule type" value="Genomic_DNA"/>
</dbReference>
<evidence type="ECO:0000313" key="7">
    <source>
        <dbReference type="EMBL" id="QIH74055.1"/>
    </source>
</evidence>
<dbReference type="Pfam" id="PF01548">
    <property type="entry name" value="DEDD_Tnp_IS110"/>
    <property type="match status" value="1"/>
</dbReference>
<evidence type="ECO:0000313" key="8">
    <source>
        <dbReference type="EMBL" id="QIH74241.1"/>
    </source>
</evidence>
<feature type="domain" description="Transposase IS116/IS110/IS902 C-terminal" evidence="2">
    <location>
        <begin position="211"/>
        <end position="286"/>
    </location>
</feature>
<evidence type="ECO:0000313" key="6">
    <source>
        <dbReference type="EMBL" id="QIH73490.1"/>
    </source>
</evidence>
<evidence type="ECO:0000259" key="1">
    <source>
        <dbReference type="Pfam" id="PF01548"/>
    </source>
</evidence>
<reference evidence="3 11" key="2">
    <citation type="submission" date="2020-01" db="EMBL/GenBank/DDBJ databases">
        <authorList>
            <person name="Wang S."/>
        </authorList>
    </citation>
    <scope>NUCLEOTIDE SEQUENCE [LARGE SCALE GENOMIC DNA]</scope>
    <source>
        <strain evidence="3 11">D151-2-6</strain>
    </source>
</reference>
<dbReference type="Proteomes" id="UP000289220">
    <property type="component" value="Unassembled WGS sequence"/>
</dbReference>
<dbReference type="InterPro" id="IPR003346">
    <property type="entry name" value="Transposase_20"/>
</dbReference>
<dbReference type="EMBL" id="UXHF01000188">
    <property type="protein sequence ID" value="VDC49423.1"/>
    <property type="molecule type" value="Genomic_DNA"/>
</dbReference>
<dbReference type="Proteomes" id="UP000501325">
    <property type="component" value="Chromosome"/>
</dbReference>
<proteinExistence type="predicted"/>
<dbReference type="PANTHER" id="PTHR33055">
    <property type="entry name" value="TRANSPOSASE FOR INSERTION SEQUENCE ELEMENT IS1111A"/>
    <property type="match status" value="1"/>
</dbReference>